<feature type="domain" description="Glycosyltransferase 2-like" evidence="1">
    <location>
        <begin position="14"/>
        <end position="203"/>
    </location>
</feature>
<keyword evidence="3" id="KW-1185">Reference proteome</keyword>
<evidence type="ECO:0000313" key="2">
    <source>
        <dbReference type="EMBL" id="MBI1620693.1"/>
    </source>
</evidence>
<dbReference type="CDD" id="cd04186">
    <property type="entry name" value="GT_2_like_c"/>
    <property type="match status" value="1"/>
</dbReference>
<dbReference type="InterPro" id="IPR001173">
    <property type="entry name" value="Glyco_trans_2-like"/>
</dbReference>
<reference evidence="2 3" key="1">
    <citation type="submission" date="2020-10" db="EMBL/GenBank/DDBJ databases">
        <title>Aquamicrobium zhengzhouensis sp. nov., a exopolysaccharide producing bacterium isolated from farmland soil.</title>
        <authorList>
            <person name="Wang X."/>
        </authorList>
    </citation>
    <scope>NUCLEOTIDE SEQUENCE [LARGE SCALE GENOMIC DNA]</scope>
    <source>
        <strain evidence="3">cd-1</strain>
    </source>
</reference>
<organism evidence="2 3">
    <name type="scientific">Aquamicrobium zhengzhouense</name>
    <dbReference type="NCBI Taxonomy" id="2781738"/>
    <lineage>
        <taxon>Bacteria</taxon>
        <taxon>Pseudomonadati</taxon>
        <taxon>Pseudomonadota</taxon>
        <taxon>Alphaproteobacteria</taxon>
        <taxon>Hyphomicrobiales</taxon>
        <taxon>Phyllobacteriaceae</taxon>
        <taxon>Aquamicrobium</taxon>
    </lineage>
</organism>
<dbReference type="Gene3D" id="3.90.550.10">
    <property type="entry name" value="Spore Coat Polysaccharide Biosynthesis Protein SpsA, Chain A"/>
    <property type="match status" value="1"/>
</dbReference>
<dbReference type="SUPFAM" id="SSF53448">
    <property type="entry name" value="Nucleotide-diphospho-sugar transferases"/>
    <property type="match status" value="1"/>
</dbReference>
<name>A0ABS0SE42_9HYPH</name>
<proteinExistence type="predicted"/>
<dbReference type="InterPro" id="IPR029044">
    <property type="entry name" value="Nucleotide-diphossugar_trans"/>
</dbReference>
<dbReference type="EMBL" id="JADGMQ010000004">
    <property type="protein sequence ID" value="MBI1620693.1"/>
    <property type="molecule type" value="Genomic_DNA"/>
</dbReference>
<dbReference type="Proteomes" id="UP000601789">
    <property type="component" value="Unassembled WGS sequence"/>
</dbReference>
<protein>
    <submittedName>
        <fullName evidence="2">Glycosyltransferase family 2 protein</fullName>
    </submittedName>
</protein>
<comment type="caution">
    <text evidence="2">The sequence shown here is derived from an EMBL/GenBank/DDBJ whole genome shotgun (WGS) entry which is preliminary data.</text>
</comment>
<dbReference type="PANTHER" id="PTHR43179">
    <property type="entry name" value="RHAMNOSYLTRANSFERASE WBBL"/>
    <property type="match status" value="1"/>
</dbReference>
<gene>
    <name evidence="2" type="ORF">IOD40_08465</name>
</gene>
<evidence type="ECO:0000313" key="3">
    <source>
        <dbReference type="Proteomes" id="UP000601789"/>
    </source>
</evidence>
<evidence type="ECO:0000259" key="1">
    <source>
        <dbReference type="Pfam" id="PF00535"/>
    </source>
</evidence>
<dbReference type="Pfam" id="PF00535">
    <property type="entry name" value="Glycos_transf_2"/>
    <property type="match status" value="1"/>
</dbReference>
<accession>A0ABS0SE42</accession>
<dbReference type="RefSeq" id="WP_198476099.1">
    <property type="nucleotide sequence ID" value="NZ_JADGMQ010000004.1"/>
</dbReference>
<sequence length="272" mass="30799">MADDVIKSRKSLTVSIVTYRSNCEEFRRTLSTLREAVAAYSSEKVRIFIIDNSPRNEVAEIAGSELGGSSVQILHGHGNIGFGRAHNLILDQIGDYHLILNPDIEMSADALFAAHDFLECNPDCGLVTPQAHWPDGERQYLCKRYPALFDLILRGFASRSVTKHFDHRLARYEMRAETQGQIYWEPPIVSGCFMFFRGNVLRELGGFDPGYFLYFEDFDLSLRAGKKTSVAYLPAVKIVHAGGHAGKKGWWHIRQFARSAVRFYRTHGVKLL</sequence>
<dbReference type="PANTHER" id="PTHR43179:SF10">
    <property type="entry name" value="GLYCOSYL TRANSFERASE"/>
    <property type="match status" value="1"/>
</dbReference>